<evidence type="ECO:0000313" key="2">
    <source>
        <dbReference type="EMBL" id="AXR02703.1"/>
    </source>
</evidence>
<organism evidence="2 4">
    <name type="scientific">Pseudoalteromonas piscicida</name>
    <dbReference type="NCBI Taxonomy" id="43662"/>
    <lineage>
        <taxon>Bacteria</taxon>
        <taxon>Pseudomonadati</taxon>
        <taxon>Pseudomonadota</taxon>
        <taxon>Gammaproteobacteria</taxon>
        <taxon>Alteromonadales</taxon>
        <taxon>Pseudoalteromonadaceae</taxon>
        <taxon>Pseudoalteromonas</taxon>
    </lineage>
</organism>
<evidence type="ECO:0000313" key="3">
    <source>
        <dbReference type="Proteomes" id="UP000016521"/>
    </source>
</evidence>
<accession>A0A1Z3NGJ3</accession>
<protein>
    <recommendedName>
        <fullName evidence="5">DUF4177 domain-containing protein</fullName>
    </recommendedName>
</protein>
<dbReference type="EMBL" id="CP011924">
    <property type="protein sequence ID" value="ATD06929.1"/>
    <property type="molecule type" value="Genomic_DNA"/>
</dbReference>
<evidence type="ECO:0000313" key="4">
    <source>
        <dbReference type="Proteomes" id="UP000258102"/>
    </source>
</evidence>
<evidence type="ECO:0008006" key="5">
    <source>
        <dbReference type="Google" id="ProtNLM"/>
    </source>
</evidence>
<dbReference type="Proteomes" id="UP000258102">
    <property type="component" value="Chromosome 1"/>
</dbReference>
<dbReference type="Proteomes" id="UP000016521">
    <property type="component" value="Chromosome I"/>
</dbReference>
<dbReference type="KEGG" id="ppis:B1L02_05780"/>
<name>A0A1Z3NGJ3_PSEO7</name>
<dbReference type="EMBL" id="CP031761">
    <property type="protein sequence ID" value="AXR02703.1"/>
    <property type="molecule type" value="Genomic_DNA"/>
</dbReference>
<dbReference type="RefSeq" id="WP_010377480.1">
    <property type="nucleotide sequence ID" value="NZ_CP011924.1"/>
</dbReference>
<sequence length="59" mass="6975">MRRVVIFNKKKHFFWPRPDVNSLNQEIEQIEQDGWKVVSVTANCDFLGYISSFTILIES</sequence>
<gene>
    <name evidence="2" type="ORF">D0511_11995</name>
    <name evidence="1" type="ORF">PPIS_a1861</name>
</gene>
<reference evidence="2 4" key="2">
    <citation type="submission" date="2018-08" db="EMBL/GenBank/DDBJ databases">
        <title>Whole Genome Sequences of Two Pseudoalteromonas piscicida Strains, DE1-A and DE2-A, which Exhibit Strong Antibacterial Activity against Vibrio vulnificus.</title>
        <authorList>
            <person name="Richards G.P."/>
            <person name="Needleman D.S."/>
            <person name="Watson M.A."/>
            <person name="Polson S.W."/>
        </authorList>
    </citation>
    <scope>NUCLEOTIDE SEQUENCE [LARGE SCALE GENOMIC DNA]</scope>
    <source>
        <strain evidence="2 4">DE2-A</strain>
    </source>
</reference>
<dbReference type="AlphaFoldDB" id="A0A1Z3NGJ3"/>
<keyword evidence="3" id="KW-1185">Reference proteome</keyword>
<proteinExistence type="predicted"/>
<dbReference type="OrthoDB" id="6298386at2"/>
<evidence type="ECO:0000313" key="1">
    <source>
        <dbReference type="EMBL" id="ATD06929.1"/>
    </source>
</evidence>
<reference evidence="1 3" key="1">
    <citation type="submission" date="2015-06" db="EMBL/GenBank/DDBJ databases">
        <authorList>
            <person name="Xie B.-B."/>
            <person name="Rong J.-C."/>
            <person name="Qin Q.-L."/>
            <person name="Zhang Y.-Z."/>
        </authorList>
    </citation>
    <scope>NUCLEOTIDE SEQUENCE [LARGE SCALE GENOMIC DNA]</scope>
    <source>
        <strain evidence="1 3">JCM 20779</strain>
    </source>
</reference>